<evidence type="ECO:0000256" key="3">
    <source>
        <dbReference type="ARBA" id="ARBA00012970"/>
    </source>
</evidence>
<sequence>MLNVPVTSVGVNHNLVALDELARLSVASEQILARLDRADVPGRILLNTCNRFELYVETPTFHGGLELVLAAVRDALAPADQHLVDQFEVYAADAAVQHLLEVASGLDSMVVGEAEIIGQVRGALTTAGPRASAALHRLFDAALTTAKAVASESGLGEAGRSLAQVGLDLVEARHFPLAGRRVLLIGTGSYARVVTAALLRRGCTDLSVYSPSGRAEQFATSHDVRPVTEAELDAALAATELVITCSGGQHRGEPVLGTFQLAATRAGAPLLPVLDLSLSGDVAADADKLANVDLIDLDEVGAAAPAAQTAAVLRARDLVNRGVETYLHLEQGRQATPAVTAIRAHVTQFIEREIESANRRYDAETAAAVAHSLRRVSNALLHTPSLRAAELARTGGLDDYSHALHTLFGIEIPR</sequence>
<comment type="miscellaneous">
    <text evidence="8">During catalysis, the active site Cys acts as a nucleophile attacking the alpha-carbonyl group of tRNA-bound glutamate with the formation of a thioester intermediate between enzyme and glutamate, and the concomitant release of tRNA(Glu). The thioester intermediate is finally reduced by direct hydride transfer from NADPH, to form the product GSA.</text>
</comment>
<evidence type="ECO:0000256" key="5">
    <source>
        <dbReference type="ARBA" id="ARBA00023002"/>
    </source>
</evidence>
<dbReference type="InterPro" id="IPR036291">
    <property type="entry name" value="NAD(P)-bd_dom_sf"/>
</dbReference>
<keyword evidence="5 8" id="KW-0560">Oxidoreductase</keyword>
<dbReference type="Gene3D" id="3.30.460.30">
    <property type="entry name" value="Glutamyl-tRNA reductase, N-terminal domain"/>
    <property type="match status" value="1"/>
</dbReference>
<dbReference type="AlphaFoldDB" id="A0A2A9CTY3"/>
<dbReference type="InterPro" id="IPR006151">
    <property type="entry name" value="Shikm_DH/Glu-tRNA_Rdtase"/>
</dbReference>
<keyword evidence="4 8" id="KW-0521">NADP</keyword>
<dbReference type="Proteomes" id="UP000226079">
    <property type="component" value="Unassembled WGS sequence"/>
</dbReference>
<feature type="binding site" evidence="8 10">
    <location>
        <position position="108"/>
    </location>
    <ligand>
        <name>substrate</name>
    </ligand>
</feature>
<dbReference type="InterPro" id="IPR015896">
    <property type="entry name" value="4pyrrol_synth_GluRdtase_dimer"/>
</dbReference>
<feature type="domain" description="Tetrapyrrole biosynthesis glutamyl-tRNA reductase dimerisation" evidence="13">
    <location>
        <begin position="314"/>
        <end position="410"/>
    </location>
</feature>
<dbReference type="InterPro" id="IPR036343">
    <property type="entry name" value="GluRdtase_N_sf"/>
</dbReference>
<gene>
    <name evidence="8" type="primary">hemA</name>
    <name evidence="16" type="ORF">ATK74_2480</name>
</gene>
<keyword evidence="6 8" id="KW-0627">Porphyrin biosynthesis</keyword>
<feature type="domain" description="Glutamyl-tRNA reductase N-terminal" evidence="15">
    <location>
        <begin position="9"/>
        <end position="152"/>
    </location>
</feature>
<feature type="binding site" evidence="8 10">
    <location>
        <position position="119"/>
    </location>
    <ligand>
        <name>substrate</name>
    </ligand>
</feature>
<dbReference type="InterPro" id="IPR018214">
    <property type="entry name" value="GluRdtase_CS"/>
</dbReference>
<evidence type="ECO:0000256" key="2">
    <source>
        <dbReference type="ARBA" id="ARBA00005916"/>
    </source>
</evidence>
<dbReference type="PANTHER" id="PTHR43013">
    <property type="entry name" value="GLUTAMYL-TRNA REDUCTASE"/>
    <property type="match status" value="1"/>
</dbReference>
<dbReference type="Pfam" id="PF01488">
    <property type="entry name" value="Shikimate_DH"/>
    <property type="match status" value="1"/>
</dbReference>
<dbReference type="PANTHER" id="PTHR43013:SF1">
    <property type="entry name" value="GLUTAMYL-TRNA REDUCTASE"/>
    <property type="match status" value="1"/>
</dbReference>
<feature type="active site" description="Nucleophile" evidence="8 9">
    <location>
        <position position="49"/>
    </location>
</feature>
<evidence type="ECO:0000256" key="11">
    <source>
        <dbReference type="PIRSR" id="PIRSR000445-3"/>
    </source>
</evidence>
<evidence type="ECO:0000259" key="14">
    <source>
        <dbReference type="Pfam" id="PF01488"/>
    </source>
</evidence>
<feature type="site" description="Important for activity" evidence="8 12">
    <location>
        <position position="98"/>
    </location>
</feature>
<dbReference type="HAMAP" id="MF_00087">
    <property type="entry name" value="Glu_tRNA_reductase"/>
    <property type="match status" value="1"/>
</dbReference>
<organism evidence="16 17">
    <name type="scientific">Propionicimonas paludicola</name>
    <dbReference type="NCBI Taxonomy" id="185243"/>
    <lineage>
        <taxon>Bacteria</taxon>
        <taxon>Bacillati</taxon>
        <taxon>Actinomycetota</taxon>
        <taxon>Actinomycetes</taxon>
        <taxon>Propionibacteriales</taxon>
        <taxon>Nocardioidaceae</taxon>
        <taxon>Propionicimonas</taxon>
    </lineage>
</organism>
<comment type="subunit">
    <text evidence="8">Homodimer.</text>
</comment>
<dbReference type="OrthoDB" id="110209at2"/>
<evidence type="ECO:0000256" key="7">
    <source>
        <dbReference type="ARBA" id="ARBA00047464"/>
    </source>
</evidence>
<keyword evidence="17" id="KW-1185">Reference proteome</keyword>
<comment type="caution">
    <text evidence="16">The sequence shown here is derived from an EMBL/GenBank/DDBJ whole genome shotgun (WGS) entry which is preliminary data.</text>
</comment>
<dbReference type="Pfam" id="PF00745">
    <property type="entry name" value="GlutR_dimer"/>
    <property type="match status" value="1"/>
</dbReference>
<evidence type="ECO:0000256" key="10">
    <source>
        <dbReference type="PIRSR" id="PIRSR000445-2"/>
    </source>
</evidence>
<dbReference type="InterPro" id="IPR000343">
    <property type="entry name" value="4pyrrol_synth_GluRdtase"/>
</dbReference>
<evidence type="ECO:0000259" key="13">
    <source>
        <dbReference type="Pfam" id="PF00745"/>
    </source>
</evidence>
<dbReference type="GO" id="GO:0019353">
    <property type="term" value="P:protoporphyrinogen IX biosynthetic process from glutamate"/>
    <property type="evidence" value="ECO:0007669"/>
    <property type="project" value="TreeGrafter"/>
</dbReference>
<dbReference type="InterPro" id="IPR015895">
    <property type="entry name" value="4pyrrol_synth_GluRdtase_N"/>
</dbReference>
<dbReference type="InterPro" id="IPR036453">
    <property type="entry name" value="GluRdtase_dimer_dom_sf"/>
</dbReference>
<comment type="catalytic activity">
    <reaction evidence="7 8">
        <text>(S)-4-amino-5-oxopentanoate + tRNA(Glu) + NADP(+) = L-glutamyl-tRNA(Glu) + NADPH + H(+)</text>
        <dbReference type="Rhea" id="RHEA:12344"/>
        <dbReference type="Rhea" id="RHEA-COMP:9663"/>
        <dbReference type="Rhea" id="RHEA-COMP:9680"/>
        <dbReference type="ChEBI" id="CHEBI:15378"/>
        <dbReference type="ChEBI" id="CHEBI:57501"/>
        <dbReference type="ChEBI" id="CHEBI:57783"/>
        <dbReference type="ChEBI" id="CHEBI:58349"/>
        <dbReference type="ChEBI" id="CHEBI:78442"/>
        <dbReference type="ChEBI" id="CHEBI:78520"/>
        <dbReference type="EC" id="1.2.1.70"/>
    </reaction>
</comment>
<evidence type="ECO:0000256" key="4">
    <source>
        <dbReference type="ARBA" id="ARBA00022857"/>
    </source>
</evidence>
<evidence type="ECO:0000256" key="1">
    <source>
        <dbReference type="ARBA" id="ARBA00005059"/>
    </source>
</evidence>
<feature type="binding site" evidence="8 10">
    <location>
        <begin position="113"/>
        <end position="115"/>
    </location>
    <ligand>
        <name>substrate</name>
    </ligand>
</feature>
<dbReference type="SUPFAM" id="SSF69075">
    <property type="entry name" value="Glutamyl tRNA-reductase dimerization domain"/>
    <property type="match status" value="1"/>
</dbReference>
<evidence type="ECO:0000256" key="12">
    <source>
        <dbReference type="PIRSR" id="PIRSR000445-4"/>
    </source>
</evidence>
<comment type="function">
    <text evidence="8">Catalyzes the NADPH-dependent reduction of glutamyl-tRNA(Glu) to glutamate 1-semialdehyde (GSA).</text>
</comment>
<evidence type="ECO:0000259" key="15">
    <source>
        <dbReference type="Pfam" id="PF05201"/>
    </source>
</evidence>
<dbReference type="Gene3D" id="3.40.50.720">
    <property type="entry name" value="NAD(P)-binding Rossmann-like Domain"/>
    <property type="match status" value="1"/>
</dbReference>
<evidence type="ECO:0000313" key="17">
    <source>
        <dbReference type="Proteomes" id="UP000226079"/>
    </source>
</evidence>
<comment type="pathway">
    <text evidence="1 8">Porphyrin-containing compound metabolism; protoporphyrin-IX biosynthesis; 5-aminolevulinate from L-glutamyl-tRNA(Glu): step 1/2.</text>
</comment>
<evidence type="ECO:0000256" key="6">
    <source>
        <dbReference type="ARBA" id="ARBA00023244"/>
    </source>
</evidence>
<evidence type="ECO:0000313" key="16">
    <source>
        <dbReference type="EMBL" id="PFG17903.1"/>
    </source>
</evidence>
<proteinExistence type="inferred from homology"/>
<comment type="domain">
    <text evidence="8">Possesses an unusual extended V-shaped dimeric structure with each monomer consisting of three distinct domains arranged along a curved 'spinal' alpha-helix. The N-terminal catalytic domain specifically recognizes the glutamate moiety of the substrate. The second domain is the NADPH-binding domain, and the third C-terminal domain is responsible for dimerization.</text>
</comment>
<dbReference type="PIRSF" id="PIRSF000445">
    <property type="entry name" value="4pyrrol_synth_GluRdtase"/>
    <property type="match status" value="1"/>
</dbReference>
<dbReference type="SUPFAM" id="SSF69742">
    <property type="entry name" value="Glutamyl tRNA-reductase catalytic, N-terminal domain"/>
    <property type="match status" value="1"/>
</dbReference>
<dbReference type="EMBL" id="PDJC01000001">
    <property type="protein sequence ID" value="PFG17903.1"/>
    <property type="molecule type" value="Genomic_DNA"/>
</dbReference>
<protein>
    <recommendedName>
        <fullName evidence="3 8">Glutamyl-tRNA reductase</fullName>
        <shortName evidence="8">GluTR</shortName>
        <ecNumber evidence="3 8">1.2.1.70</ecNumber>
    </recommendedName>
</protein>
<feature type="binding site" evidence="8 10">
    <location>
        <begin position="48"/>
        <end position="51"/>
    </location>
    <ligand>
        <name>substrate</name>
    </ligand>
</feature>
<dbReference type="EC" id="1.2.1.70" evidence="3 8"/>
<reference evidence="16 17" key="1">
    <citation type="submission" date="2017-10" db="EMBL/GenBank/DDBJ databases">
        <title>Sequencing the genomes of 1000 actinobacteria strains.</title>
        <authorList>
            <person name="Klenk H.-P."/>
        </authorList>
    </citation>
    <scope>NUCLEOTIDE SEQUENCE [LARGE SCALE GENOMIC DNA]</scope>
    <source>
        <strain evidence="16 17">DSM 15597</strain>
    </source>
</reference>
<dbReference type="UniPathway" id="UPA00251">
    <property type="reaction ID" value="UER00316"/>
</dbReference>
<comment type="similarity">
    <text evidence="2 8">Belongs to the glutamyl-tRNA reductase family.</text>
</comment>
<dbReference type="NCBIfam" id="NF000750">
    <property type="entry name" value="PRK00045.3-4"/>
    <property type="match status" value="1"/>
</dbReference>
<feature type="domain" description="Quinate/shikimate 5-dehydrogenase/glutamyl-tRNA reductase" evidence="14">
    <location>
        <begin position="175"/>
        <end position="300"/>
    </location>
</feature>
<feature type="binding site" evidence="8 11">
    <location>
        <begin position="186"/>
        <end position="191"/>
    </location>
    <ligand>
        <name>NADP(+)</name>
        <dbReference type="ChEBI" id="CHEBI:58349"/>
    </ligand>
</feature>
<evidence type="ECO:0000256" key="9">
    <source>
        <dbReference type="PIRSR" id="PIRSR000445-1"/>
    </source>
</evidence>
<accession>A0A2A9CTY3</accession>
<evidence type="ECO:0000256" key="8">
    <source>
        <dbReference type="HAMAP-Rule" id="MF_00087"/>
    </source>
</evidence>
<dbReference type="GO" id="GO:0050661">
    <property type="term" value="F:NADP binding"/>
    <property type="evidence" value="ECO:0007669"/>
    <property type="project" value="InterPro"/>
</dbReference>
<dbReference type="PROSITE" id="PS00747">
    <property type="entry name" value="GLUTR"/>
    <property type="match status" value="1"/>
</dbReference>
<name>A0A2A9CTY3_9ACTN</name>
<dbReference type="Pfam" id="PF05201">
    <property type="entry name" value="GlutR_N"/>
    <property type="match status" value="1"/>
</dbReference>
<dbReference type="SUPFAM" id="SSF51735">
    <property type="entry name" value="NAD(P)-binding Rossmann-fold domains"/>
    <property type="match status" value="1"/>
</dbReference>
<dbReference type="GO" id="GO:0008883">
    <property type="term" value="F:glutamyl-tRNA reductase activity"/>
    <property type="evidence" value="ECO:0007669"/>
    <property type="project" value="UniProtKB-UniRule"/>
</dbReference>